<feature type="region of interest" description="Disordered" evidence="4">
    <location>
        <begin position="92"/>
        <end position="124"/>
    </location>
</feature>
<comment type="caution">
    <text evidence="6">The sequence shown here is derived from an EMBL/GenBank/DDBJ whole genome shotgun (WGS) entry which is preliminary data.</text>
</comment>
<dbReference type="PROSITE" id="PS00233">
    <property type="entry name" value="CHIT_BIND_RR_1"/>
    <property type="match status" value="1"/>
</dbReference>
<dbReference type="PROSITE" id="PS51155">
    <property type="entry name" value="CHIT_BIND_RR_2"/>
    <property type="match status" value="1"/>
</dbReference>
<dbReference type="InterPro" id="IPR000618">
    <property type="entry name" value="Insect_cuticle"/>
</dbReference>
<feature type="region of interest" description="Disordered" evidence="4">
    <location>
        <begin position="248"/>
        <end position="270"/>
    </location>
</feature>
<gene>
    <name evidence="6" type="ORF">LNINA_LOCUS12579</name>
</gene>
<protein>
    <submittedName>
        <fullName evidence="6">Uncharacterized protein</fullName>
    </submittedName>
</protein>
<feature type="chain" id="PRO_5043662345" evidence="5">
    <location>
        <begin position="23"/>
        <end position="298"/>
    </location>
</feature>
<dbReference type="PANTHER" id="PTHR10380:SF229">
    <property type="entry name" value="CUTICULAR PROTEIN 49AF, ISOFORM A"/>
    <property type="match status" value="1"/>
</dbReference>
<accession>A0AAV1JYX5</accession>
<evidence type="ECO:0000313" key="6">
    <source>
        <dbReference type="EMBL" id="CAK1553608.1"/>
    </source>
</evidence>
<sequence length="298" mass="33439">MYMNIAFIVSLINVVICEHTEAEDDIPVNVHRPRQLSSYAYNHPPFYDVPNSHNIKVRQSKWTAENMGNTAAEDKDKNLQIPVTVIYDNVTNDNVKSHPTENKNKKRKLRRRPGADKKQPVSLAQGERMEIVKEVIIGTTSKPTTIRATIPPNSDVTIFPKRPIEDSRRYALQKQSRSRPPVVKILEEKNFVYAHNGNFHYSYDSADGTKVSSRGELLKNDKNEGTGEAVVGSVSYKDDDGHDFNLSYTADENGYRPVGDHLPTPPPIPPAIARALKYLATKTPEETTGKPGKGNDYN</sequence>
<dbReference type="AlphaFoldDB" id="A0AAV1JYX5"/>
<keyword evidence="2 5" id="KW-0732">Signal</keyword>
<dbReference type="PRINTS" id="PR00947">
    <property type="entry name" value="CUTICLE"/>
</dbReference>
<dbReference type="Proteomes" id="UP001497472">
    <property type="component" value="Unassembled WGS sequence"/>
</dbReference>
<dbReference type="GO" id="GO:0062129">
    <property type="term" value="C:chitin-based extracellular matrix"/>
    <property type="evidence" value="ECO:0007669"/>
    <property type="project" value="TreeGrafter"/>
</dbReference>
<evidence type="ECO:0000313" key="7">
    <source>
        <dbReference type="Proteomes" id="UP001497472"/>
    </source>
</evidence>
<dbReference type="InterPro" id="IPR050468">
    <property type="entry name" value="Cuticle_Struct_Prot"/>
</dbReference>
<dbReference type="GO" id="GO:0008010">
    <property type="term" value="F:structural constituent of chitin-based larval cuticle"/>
    <property type="evidence" value="ECO:0007669"/>
    <property type="project" value="TreeGrafter"/>
</dbReference>
<feature type="signal peptide" evidence="5">
    <location>
        <begin position="1"/>
        <end position="22"/>
    </location>
</feature>
<evidence type="ECO:0000256" key="2">
    <source>
        <dbReference type="ARBA" id="ARBA00022729"/>
    </source>
</evidence>
<keyword evidence="7" id="KW-1185">Reference proteome</keyword>
<evidence type="ECO:0000256" key="1">
    <source>
        <dbReference type="ARBA" id="ARBA00022460"/>
    </source>
</evidence>
<evidence type="ECO:0000256" key="5">
    <source>
        <dbReference type="SAM" id="SignalP"/>
    </source>
</evidence>
<dbReference type="InterPro" id="IPR031311">
    <property type="entry name" value="CHIT_BIND_RR_consensus"/>
</dbReference>
<reference evidence="6 7" key="1">
    <citation type="submission" date="2023-11" db="EMBL/GenBank/DDBJ databases">
        <authorList>
            <person name="Okamura Y."/>
        </authorList>
    </citation>
    <scope>NUCLEOTIDE SEQUENCE [LARGE SCALE GENOMIC DNA]</scope>
</reference>
<dbReference type="PANTHER" id="PTHR10380">
    <property type="entry name" value="CUTICLE PROTEIN"/>
    <property type="match status" value="1"/>
</dbReference>
<keyword evidence="1 3" id="KW-0193">Cuticle</keyword>
<evidence type="ECO:0000256" key="3">
    <source>
        <dbReference type="PROSITE-ProRule" id="PRU00497"/>
    </source>
</evidence>
<dbReference type="EMBL" id="CAVLEF010000225">
    <property type="protein sequence ID" value="CAK1553608.1"/>
    <property type="molecule type" value="Genomic_DNA"/>
</dbReference>
<evidence type="ECO:0000256" key="4">
    <source>
        <dbReference type="SAM" id="MobiDB-lite"/>
    </source>
</evidence>
<organism evidence="6 7">
    <name type="scientific">Leptosia nina</name>
    <dbReference type="NCBI Taxonomy" id="320188"/>
    <lineage>
        <taxon>Eukaryota</taxon>
        <taxon>Metazoa</taxon>
        <taxon>Ecdysozoa</taxon>
        <taxon>Arthropoda</taxon>
        <taxon>Hexapoda</taxon>
        <taxon>Insecta</taxon>
        <taxon>Pterygota</taxon>
        <taxon>Neoptera</taxon>
        <taxon>Endopterygota</taxon>
        <taxon>Lepidoptera</taxon>
        <taxon>Glossata</taxon>
        <taxon>Ditrysia</taxon>
        <taxon>Papilionoidea</taxon>
        <taxon>Pieridae</taxon>
        <taxon>Pierinae</taxon>
        <taxon>Leptosia</taxon>
    </lineage>
</organism>
<proteinExistence type="predicted"/>
<dbReference type="Pfam" id="PF00379">
    <property type="entry name" value="Chitin_bind_4"/>
    <property type="match status" value="1"/>
</dbReference>
<name>A0AAV1JYX5_9NEOP</name>